<dbReference type="Gene3D" id="2.60.120.380">
    <property type="match status" value="1"/>
</dbReference>
<proteinExistence type="inferred from homology"/>
<dbReference type="Pfam" id="PF00648">
    <property type="entry name" value="Peptidase_C2"/>
    <property type="match status" value="1"/>
</dbReference>
<evidence type="ECO:0000256" key="1">
    <source>
        <dbReference type="ARBA" id="ARBA00007623"/>
    </source>
</evidence>
<protein>
    <recommendedName>
        <fullName evidence="6">Calpain catalytic domain-containing protein</fullName>
    </recommendedName>
</protein>
<dbReference type="InterPro" id="IPR022682">
    <property type="entry name" value="Calpain_domain_III"/>
</dbReference>
<keyword evidence="4" id="KW-0788">Thiol protease</keyword>
<dbReference type="InterPro" id="IPR036213">
    <property type="entry name" value="Calpain_III_sf"/>
</dbReference>
<dbReference type="InterPro" id="IPR022683">
    <property type="entry name" value="Calpain_III"/>
</dbReference>
<name>A0ABQ8FMN9_9FUNG</name>
<dbReference type="InterPro" id="IPR001300">
    <property type="entry name" value="Peptidase_C2_calpain_cat"/>
</dbReference>
<dbReference type="PANTHER" id="PTHR10183:SF379">
    <property type="entry name" value="CALPAIN-5"/>
    <property type="match status" value="1"/>
</dbReference>
<evidence type="ECO:0000256" key="3">
    <source>
        <dbReference type="ARBA" id="ARBA00022801"/>
    </source>
</evidence>
<keyword evidence="3" id="KW-0378">Hydrolase</keyword>
<dbReference type="InterPro" id="IPR022684">
    <property type="entry name" value="Calpain_cysteine_protease"/>
</dbReference>
<dbReference type="Pfam" id="PF01067">
    <property type="entry name" value="Calpain_III"/>
    <property type="match status" value="1"/>
</dbReference>
<keyword evidence="2" id="KW-0645">Protease</keyword>
<dbReference type="Proteomes" id="UP001648503">
    <property type="component" value="Unassembled WGS sequence"/>
</dbReference>
<comment type="caution">
    <text evidence="7">The sequence shown here is derived from an EMBL/GenBank/DDBJ whole genome shotgun (WGS) entry which is preliminary data.</text>
</comment>
<dbReference type="PRINTS" id="PR00704">
    <property type="entry name" value="CALPAIN"/>
</dbReference>
<evidence type="ECO:0000259" key="6">
    <source>
        <dbReference type="PROSITE" id="PS50203"/>
    </source>
</evidence>
<sequence length="701" mass="78935">MRKFNGQDYLKLYQKYAREDNKFVDTTFTPTDSSIYLPGYTAKSDDRIVWVRATDMIHNGRLFTQCGVSDNVIQGAFGGWTVSAARLLALHPQFFKRVVPAAERTSRTLIENSYAGECNHPGIFRFRFFKFGSWVEVVVDDFLPCTAQGEWVCSLSGDRRELWVPLIEKAFAKLNGCYQLLKSLKPSTSVFVDFTGNVPEELQLLAFSKDASSEDSTQLFHAMRSLLRGGALLSCFFHISNPMGSPCTGDLCNDMYAVTKVSQICVRTGLFQRTPVKVVQLCKPFLDQSPLASYADPNWASMLIKERERLNLCVKKDGQFTILFSEFLRVFSTLLICRAFDQPIPTLTSMHIHSFRHFGKWSRADNSVGGSFRYTETVCQNPQYLITLRRRGEMVFYLQRRHVNHPAHTGKTVIGFTILKVEENRNFRILNVEHRQWYASHYTTHREVFGRCVLDRGRYILLPTTDRPGHEGDFLLRAYTLATGTHFRPLMRNSPPPKPMDVLTTQLLQPTILSGGTPNTFRIEIITCNSVCTINPLLSTESAIASLDSGASFTHTSITTASRIVTASGSSKPTSKASLVLNSLLVSSSSYFIVRFSEESALQPHTTQRLQASQEQVVLNSFIFCVRNPSTATVSIELWNNFGLFMDKFIGATTVSVSDFALSAMVGVTSEIHRELAGRTEFDIPNWVVALRIKYDGLPLL</sequence>
<dbReference type="PANTHER" id="PTHR10183">
    <property type="entry name" value="CALPAIN"/>
    <property type="match status" value="1"/>
</dbReference>
<dbReference type="SUPFAM" id="SSF49758">
    <property type="entry name" value="Calpain large subunit, middle domain (domain III)"/>
    <property type="match status" value="1"/>
</dbReference>
<dbReference type="PROSITE" id="PS50203">
    <property type="entry name" value="CALPAIN_CAT"/>
    <property type="match status" value="1"/>
</dbReference>
<reference evidence="7 8" key="1">
    <citation type="submission" date="2021-02" db="EMBL/GenBank/DDBJ databases">
        <title>Variation within the Batrachochytrium salamandrivorans European outbreak.</title>
        <authorList>
            <person name="Kelly M."/>
            <person name="Pasmans F."/>
            <person name="Shea T.P."/>
            <person name="Munoz J.F."/>
            <person name="Carranza S."/>
            <person name="Cuomo C.A."/>
            <person name="Martel A."/>
        </authorList>
    </citation>
    <scope>NUCLEOTIDE SEQUENCE [LARGE SCALE GENOMIC DNA]</scope>
    <source>
        <strain evidence="7 8">AMFP18/2</strain>
    </source>
</reference>
<organism evidence="7 8">
    <name type="scientific">Batrachochytrium salamandrivorans</name>
    <dbReference type="NCBI Taxonomy" id="1357716"/>
    <lineage>
        <taxon>Eukaryota</taxon>
        <taxon>Fungi</taxon>
        <taxon>Fungi incertae sedis</taxon>
        <taxon>Chytridiomycota</taxon>
        <taxon>Chytridiomycota incertae sedis</taxon>
        <taxon>Chytridiomycetes</taxon>
        <taxon>Rhizophydiales</taxon>
        <taxon>Rhizophydiales incertae sedis</taxon>
        <taxon>Batrachochytrium</taxon>
    </lineage>
</organism>
<evidence type="ECO:0000256" key="2">
    <source>
        <dbReference type="ARBA" id="ARBA00022670"/>
    </source>
</evidence>
<dbReference type="SMART" id="SM00720">
    <property type="entry name" value="calpain_III"/>
    <property type="match status" value="1"/>
</dbReference>
<evidence type="ECO:0000256" key="4">
    <source>
        <dbReference type="ARBA" id="ARBA00022807"/>
    </source>
</evidence>
<evidence type="ECO:0000313" key="7">
    <source>
        <dbReference type="EMBL" id="KAH6600929.1"/>
    </source>
</evidence>
<evidence type="ECO:0000256" key="5">
    <source>
        <dbReference type="PROSITE-ProRule" id="PRU00239"/>
    </source>
</evidence>
<dbReference type="EMBL" id="JAFCIX010000024">
    <property type="protein sequence ID" value="KAH6600929.1"/>
    <property type="molecule type" value="Genomic_DNA"/>
</dbReference>
<evidence type="ECO:0000313" key="8">
    <source>
        <dbReference type="Proteomes" id="UP001648503"/>
    </source>
</evidence>
<accession>A0ABQ8FMN9</accession>
<comment type="similarity">
    <text evidence="1">Belongs to the peptidase C2 family.</text>
</comment>
<dbReference type="SUPFAM" id="SSF54001">
    <property type="entry name" value="Cysteine proteinases"/>
    <property type="match status" value="1"/>
</dbReference>
<gene>
    <name evidence="7" type="ORF">BASA50_001934</name>
</gene>
<feature type="domain" description="Calpain catalytic" evidence="6">
    <location>
        <begin position="22"/>
        <end position="340"/>
    </location>
</feature>
<comment type="caution">
    <text evidence="5">Lacks conserved residue(s) required for the propagation of feature annotation.</text>
</comment>
<dbReference type="Gene3D" id="3.90.70.10">
    <property type="entry name" value="Cysteine proteinases"/>
    <property type="match status" value="1"/>
</dbReference>
<dbReference type="InterPro" id="IPR038765">
    <property type="entry name" value="Papain-like_cys_pep_sf"/>
</dbReference>
<dbReference type="SMART" id="SM00230">
    <property type="entry name" value="CysPc"/>
    <property type="match status" value="1"/>
</dbReference>
<keyword evidence="8" id="KW-1185">Reference proteome</keyword>